<dbReference type="GO" id="GO:0003677">
    <property type="term" value="F:DNA binding"/>
    <property type="evidence" value="ECO:0007669"/>
    <property type="project" value="InterPro"/>
</dbReference>
<dbReference type="Pfam" id="PF02195">
    <property type="entry name" value="ParB_N"/>
    <property type="match status" value="1"/>
</dbReference>
<protein>
    <recommendedName>
        <fullName evidence="2">ParB-like N-terminal domain-containing protein</fullName>
    </recommendedName>
</protein>
<sequence length="149" mass="16318">MIAVAPTYQKGRLYTLDLSQLQPDPNQPRKSLDPAALEELAASIAQHGVLEPILFRLDENGGLIIVAGERRVQAARQANLTTIPGILVDGNHAEIALVENLLRQDLTAIEEAEALSSSGPHEAKLLELLNFIQTYQQVHPCRHTDTITL</sequence>
<dbReference type="PANTHER" id="PTHR33375:SF1">
    <property type="entry name" value="CHROMOSOME-PARTITIONING PROTEIN PARB-RELATED"/>
    <property type="match status" value="1"/>
</dbReference>
<evidence type="ECO:0000313" key="3">
    <source>
        <dbReference type="EMBL" id="GLI36463.1"/>
    </source>
</evidence>
<dbReference type="InterPro" id="IPR004437">
    <property type="entry name" value="ParB/RepB/Spo0J"/>
</dbReference>
<name>A0A9W6L9D4_9BACT</name>
<comment type="caution">
    <text evidence="3">The sequence shown here is derived from an EMBL/GenBank/DDBJ whole genome shotgun (WGS) entry which is preliminary data.</text>
</comment>
<dbReference type="SMART" id="SM00470">
    <property type="entry name" value="ParB"/>
    <property type="match status" value="1"/>
</dbReference>
<dbReference type="NCBIfam" id="TIGR00180">
    <property type="entry name" value="parB_part"/>
    <property type="match status" value="1"/>
</dbReference>
<dbReference type="InterPro" id="IPR050336">
    <property type="entry name" value="Chromosome_partition/occlusion"/>
</dbReference>
<dbReference type="InterPro" id="IPR003115">
    <property type="entry name" value="ParB_N"/>
</dbReference>
<dbReference type="RefSeq" id="WP_281796933.1">
    <property type="nucleotide sequence ID" value="NZ_BSDR01000001.1"/>
</dbReference>
<dbReference type="GO" id="GO:0005694">
    <property type="term" value="C:chromosome"/>
    <property type="evidence" value="ECO:0007669"/>
    <property type="project" value="TreeGrafter"/>
</dbReference>
<proteinExistence type="inferred from homology"/>
<keyword evidence="4" id="KW-1185">Reference proteome</keyword>
<gene>
    <name evidence="3" type="ORF">DAMNIGENAA_38960</name>
</gene>
<dbReference type="SUPFAM" id="SSF110849">
    <property type="entry name" value="ParB/Sulfiredoxin"/>
    <property type="match status" value="1"/>
</dbReference>
<dbReference type="GO" id="GO:0045881">
    <property type="term" value="P:positive regulation of sporulation resulting in formation of a cellular spore"/>
    <property type="evidence" value="ECO:0007669"/>
    <property type="project" value="TreeGrafter"/>
</dbReference>
<dbReference type="InterPro" id="IPR036086">
    <property type="entry name" value="ParB/Sulfiredoxin_sf"/>
</dbReference>
<dbReference type="GO" id="GO:0007059">
    <property type="term" value="P:chromosome segregation"/>
    <property type="evidence" value="ECO:0007669"/>
    <property type="project" value="TreeGrafter"/>
</dbReference>
<dbReference type="AlphaFoldDB" id="A0A9W6L9D4"/>
<evidence type="ECO:0000259" key="2">
    <source>
        <dbReference type="SMART" id="SM00470"/>
    </source>
</evidence>
<comment type="similarity">
    <text evidence="1">Belongs to the ParB family.</text>
</comment>
<dbReference type="PANTHER" id="PTHR33375">
    <property type="entry name" value="CHROMOSOME-PARTITIONING PROTEIN PARB-RELATED"/>
    <property type="match status" value="1"/>
</dbReference>
<dbReference type="Proteomes" id="UP001144372">
    <property type="component" value="Unassembled WGS sequence"/>
</dbReference>
<accession>A0A9W6L9D4</accession>
<organism evidence="3 4">
    <name type="scientific">Desulforhabdus amnigena</name>
    <dbReference type="NCBI Taxonomy" id="40218"/>
    <lineage>
        <taxon>Bacteria</taxon>
        <taxon>Pseudomonadati</taxon>
        <taxon>Thermodesulfobacteriota</taxon>
        <taxon>Syntrophobacteria</taxon>
        <taxon>Syntrophobacterales</taxon>
        <taxon>Syntrophobacteraceae</taxon>
        <taxon>Desulforhabdus</taxon>
    </lineage>
</organism>
<reference evidence="3" key="1">
    <citation type="submission" date="2022-12" db="EMBL/GenBank/DDBJ databases">
        <title>Reference genome sequencing for broad-spectrum identification of bacterial and archaeal isolates by mass spectrometry.</title>
        <authorList>
            <person name="Sekiguchi Y."/>
            <person name="Tourlousse D.M."/>
        </authorList>
    </citation>
    <scope>NUCLEOTIDE SEQUENCE</scope>
    <source>
        <strain evidence="3">ASRB1</strain>
    </source>
</reference>
<evidence type="ECO:0000313" key="4">
    <source>
        <dbReference type="Proteomes" id="UP001144372"/>
    </source>
</evidence>
<feature type="domain" description="ParB-like N-terminal" evidence="2">
    <location>
        <begin position="14"/>
        <end position="101"/>
    </location>
</feature>
<dbReference type="EMBL" id="BSDR01000001">
    <property type="protein sequence ID" value="GLI36463.1"/>
    <property type="molecule type" value="Genomic_DNA"/>
</dbReference>
<evidence type="ECO:0000256" key="1">
    <source>
        <dbReference type="ARBA" id="ARBA00006295"/>
    </source>
</evidence>
<dbReference type="Gene3D" id="3.90.1530.10">
    <property type="entry name" value="Conserved hypothetical protein from pyrococcus furiosus pfu- 392566-001, ParB domain"/>
    <property type="match status" value="1"/>
</dbReference>